<keyword evidence="1 5" id="KW-0732">Signal</keyword>
<reference evidence="7 8" key="1">
    <citation type="submission" date="2016-11" db="EMBL/GenBank/DDBJ databases">
        <authorList>
            <person name="Jaros S."/>
            <person name="Januszkiewicz K."/>
            <person name="Wedrychowicz H."/>
        </authorList>
    </citation>
    <scope>NUCLEOTIDE SEQUENCE [LARGE SCALE GENOMIC DNA]</scope>
    <source>
        <strain evidence="7 8">DSM 18772</strain>
    </source>
</reference>
<dbReference type="InterPro" id="IPR050708">
    <property type="entry name" value="T6SS_VgrG/RHS"/>
</dbReference>
<dbReference type="Pfam" id="PF00092">
    <property type="entry name" value="VWA"/>
    <property type="match status" value="1"/>
</dbReference>
<dbReference type="PANTHER" id="PTHR32305:SF15">
    <property type="entry name" value="PROTEIN RHSA-RELATED"/>
    <property type="match status" value="1"/>
</dbReference>
<dbReference type="Pfam" id="PF13385">
    <property type="entry name" value="Laminin_G_3"/>
    <property type="match status" value="4"/>
</dbReference>
<evidence type="ECO:0000259" key="6">
    <source>
        <dbReference type="PROSITE" id="PS50234"/>
    </source>
</evidence>
<feature type="domain" description="VWFA" evidence="6">
    <location>
        <begin position="1470"/>
        <end position="1633"/>
    </location>
</feature>
<dbReference type="InterPro" id="IPR045351">
    <property type="entry name" value="DUF6531"/>
</dbReference>
<dbReference type="Pfam" id="PF25023">
    <property type="entry name" value="TEN_YD-shell"/>
    <property type="match status" value="1"/>
</dbReference>
<dbReference type="SMART" id="SM00560">
    <property type="entry name" value="LamGL"/>
    <property type="match status" value="1"/>
</dbReference>
<dbReference type="SUPFAM" id="SSF49299">
    <property type="entry name" value="PKD domain"/>
    <property type="match status" value="1"/>
</dbReference>
<organism evidence="7 8">
    <name type="scientific">Rubritalea squalenifaciens DSM 18772</name>
    <dbReference type="NCBI Taxonomy" id="1123071"/>
    <lineage>
        <taxon>Bacteria</taxon>
        <taxon>Pseudomonadati</taxon>
        <taxon>Verrucomicrobiota</taxon>
        <taxon>Verrucomicrobiia</taxon>
        <taxon>Verrucomicrobiales</taxon>
        <taxon>Rubritaleaceae</taxon>
        <taxon>Rubritalea</taxon>
    </lineage>
</organism>
<dbReference type="Gene3D" id="2.60.40.10">
    <property type="entry name" value="Immunoglobulins"/>
    <property type="match status" value="15"/>
</dbReference>
<protein>
    <submittedName>
        <fullName evidence="7">RHS repeat-associated core domain-containing protein</fullName>
    </submittedName>
</protein>
<dbReference type="InterPro" id="IPR006558">
    <property type="entry name" value="LamG-like"/>
</dbReference>
<dbReference type="SMART" id="SM00327">
    <property type="entry name" value="VWA"/>
    <property type="match status" value="1"/>
</dbReference>
<keyword evidence="3" id="KW-1015">Disulfide bond</keyword>
<dbReference type="InterPro" id="IPR006530">
    <property type="entry name" value="YD"/>
</dbReference>
<dbReference type="EMBL" id="FQYR01000004">
    <property type="protein sequence ID" value="SHJ83359.1"/>
    <property type="molecule type" value="Genomic_DNA"/>
</dbReference>
<sequence>MKTTPSNSLFKCFRVFATILTAAIGSLCAEDIAVLSKNSPNLNSGRIEGDVAVIDPENVNVNAGHTIQGTLHVPGNPTINGSTQIIQGSGSTEPSSHTIGIHNKSTVDTVEVKTEVRVLPVVTQPADSSGTVDAVLSVGGSLGDPAQLRDLVLQSGYGSLSLPAGNYGDITIKKDSTLVLGVAGQVSEYVFTSLTLQKGAGLEVLGSVQITLRKDLHLNGAVAGDESHPEWLTLSLFGGNAHLNAKSTFYGHIDAALGNVHLNASSQLIGSVRTEMFSINGRSLLRYAPREIVVVNQAPSANSASYEVVEDTSIQLELTGVDPEGQPLTYTITAQPQHGTLSGTAPLLTYTPAAGYAGSDQISFVVSDGVNTSATAVIDLNVLPVNDAPTAESKVYSLDEDTSVNVLLAGSDQEGEALSYNVLNQPLHGQVTGTSPNLVYTPDANFFGQDSFTYKVNDGELDSEIATINLTVDAVNDQPVANAQSLSTAEDQNLTIQLTGSDVEGDVLSYTIKTQPLSGVLSGAGADWVYTPNPDYHGDDSFTFVVNDGSLESEEVQVSITVTPVNDAPVATNASLQLAEDGSVVVTFTGSDVDGDSLSYVPSQPLNGALVDDNGSWVYTPNANFHGEDSIAFQVADPSGATASGVISLTVTPVNDDPVASSDSFGLNEDTSLQIVFQATDVDGDSLTYTPAQPQHGSLVNNAGNWVYTPQANYHGTDSISFTVADGNGGTDTGTLTLTVLPVNDAPLAVAQSVQVNEDESLLIDQLGTDPDGDALTFTASSPAHGTLTVQAGQWLYVPAADYHGADSFSITVNDGNGGQSSAQVTITVVPVNDDPVAQAQSVETPEDNAVLITLNATDVDGDALSYQVNQPANGTLTQQGENWLYTPNENFYGADSFIFTVTDGNGGSSAAQVNITVQAVNDAPVVSNINVRSLENATVTLPLIGEDLEGDSLSYELVTQPSHGLIVQGSQGEWSYTTNTDFSGIDTATYRAFDGTEYSTAGQIIIVVDAAPKIVISSPVEDSEHVLGDQLMLSATASDKDDSIVVTRLYLNDDLLLQNAGATASYDGSGLASGIYVVRAESVNSDGILVRSEDVRFTIKAQNKPPVVSAGSDQTYALDAVFLNELVINGSNEEEMVDGVPAGWNVVSGNWGNGQPSGAPAGLDGVKIFAASNPDTNELMQDIDLSSFENSIDKGVQYFQLKAFIRSLPEPDRLDKSNIILEYKDASGAVLEKQHFNPTPVSDRWLLVSDLRAAPIGSRVARIRLIADFNLTGTSNDAYFDSVSFVPLKSPVVYLSGEVEDDGLLTDKPTHRWEQVSGAHSEIINKNALLTQLALPLPGQYVFRLIADDGEFAVEDTVIVSVSPPGTNLPPVVQANDDFTVPFSSSGIEVGAVITDDTFVGRESAEILWTKVEGPADISFADPFSSATEISFREPGRYVFRISVFDGEYTVSDDIIVHLECTDDDVPYDIAIMIDHSGSMGSVNDPSSNVSRARQGAIRLLESLNYSLDSVALGSLSSVSVPFTNDPDTLILSVPNITGSSSNTDTGISLGYEEIVNNGRSNARKLVIVLADGNATQSTTGADLAKDAGVRVVTIGLGGSVNDTYLKRLATSPSDYYFIKDSNDIDAVFQSISRSFCRFVNLAPVVYAGTEQAITSAEESVFLSGSYLDDGVPTGAVYAREWVKISGPGEVIFSERTSLTPEVTFSDPGVYVLELRVDDGNKVGSARTRISVGSGCKMIIAPNATAWWSGSDVATDRIGGIQARPSAFTARYRPGKVGTAFSFNNSNLLYLGTNPATQIDEFDQGFTVEGWFQVENNYTYLFSFGDYAGVDITSSNLYFRWRYFLNGSLQSSAATIAKINDVRGSVDDYFHVAITYDAETALAKVFVNGELTFSRVIPQLVLSELGELTLGGVTGDSTLLNGGIDEFTIYERPLNQNEVINIVEAGDHGKCPESKNQAPFVDAGESVFLPAGVQNGHLNAFATDDTGIRSIAWEAVKTPIGGTITIDDLSNLKSSFVVTTDGYYLLRLTVSDGVQQMSDYVVVRVGSPCGVGAGDGVVSWWGFDGTSENQVAISPTSWDRYAHYEEGNVGYALSINEASESVVVEASENHDLDSFVDGFTQECWINPSASNYLSIYRWGDSGSYLRQSGSSIQFYYLRGQGGSTIGRTIGQVTIDGSTWSHVAVTYDKASGLLVGYLNGEQVFSVIDTVYLGSNTDLVIGSRPTATSTYRGKIDELTFYNKALSAAKVLSIYQAGESGKCPGPRNHAPVVDAGPDIMLASVSDIASVNASVSDPEGQNVAVHWEQRFGAGVVSFSAPDSVNTQISASAPGMYVIALVANDGYATSEDLVSLRVDTECRAMLPDGALFWLHSEGSTVDRLSGQAGESYGYSDYVDGIVGKALDTSKLATNGLSYTGVPNALLHDGVEGFTFEAWMSLTPSRYIKVIDWGGGFYLKQSGSYFYFYYQDANLNTRAVSLGSAISSTEFAHYAFTYDPQTKVLRAFTNGSLVREVSNVTMELSAQQALTIPKTVDPIFIDELTLYKRVLSYSEIYAIYSAGMYGKCVPGENLAPLVDAGSDIKITSSVDAAQLNGKVVDDGVFAVEWKVSSAPEGSQVTFVDSTALQTSASFTVDGVYLLELEVKDEYHTRRDLVMVHVADVCLESIPEPEMWFAFNLDLRDNMANRRFELIEGLAEYESSDLSYGLAMTGVRAVLPESKAPHLAGGEGYTIDFWLKAGEIDRVYGDLLTWNTSKSSIYLSYGRLYARWYDDSGYPYSIYLGDMTLDKNWQHVALVIDVENLQLRGYIDGVLYRTTALRANYLYPLMGDILFGAEKANESTFDGVIDELALTESVLTGEQIQLLATQPISGRCVNHSANTPPLVEVGGQRAVQLPNAAITLKGLAVDREQESTQLSYSWTLQQGPVGYSYSGSNAAQTDLQFSIAGEYLFNLAVSDGELATTKHVRVIVLPEINSPPIANAGQDTTVYFGESISLEGSAQDDGLPNGTLTYQWRQVSGPEIELLSSLSAQALKYIPLSGGRYVFELHVSDGEHYDTDQVVVDVPLIVNQPPVVDAGEDELVRLENGKTLTLHGLVTDDGLPGLNLEVQWRQTAGPVANLEKINDTDALVLFAEPGNYQFSLIASDGVMESSDSVSVTVVENNDPPVLVYNGDLLVNSNTGSLSVLATDDGKVQPLSYTWTQISGPQAVIANPQLAATQVTFSDYGVYGFRVEVSDGQFASNLDISIGYPDPDGNKPPQVSLLSEYQVVLPSPLTMSASITDDAKTSETVDIQWTVLSNPDGGAATISDATVTNPTIEFSEPGAYQLQVSVSDGEYTTTAQTTVIVRTNTPPSLSLQTEYTIVQPSGQQLMTVSVQDDGLPSGSLSYQWVQVSGPAESEIVGANEASATAQMSIVGDYLFSVTVSDSQDSSTALVVVHVVEAGNQAPVIEELGIQNIQLGSLYQPVPVVSDDTTEVENLIYQWRVVYAPEGALYHVNDLDVASPEFSFYTVGSYVIELAVSDGELQTRRQAVVSVVDIPKLEMIYPFNSSAIDDQGIVQYVADVFSGGQVVTKLEFYLDNVLIGEGTRYQDTVRFVYNAGVPSQGSHSAYAKVYVTNGQSYVSEVVSFEVVDYDEEQLDLSLASPIDGDTVSSKIAVTGTAYSNFLDQYILEYRVKGDTFAAWKAFHRGYEPVVNGVLGYFDSSLLENGLYEIRARALSKTGAELIHPSVGIILEGNLKIGHFALAFEDLSVAMPGVPLSVTRTYDSRDNSQGDFGPGWQLGLKGVEVLKTRNLQEDWEMQVVELGGILQAFYTIMDSTNRKRVIVKFPDGRTEVFEASIDAAGVSSYNLFGDLPENGVFLQAVTGGKVIFKPVNGALGKLEITNGGEFYCFGNEGPKDINIEGGEPTEFRYTEEDGTSYLISTTLGLKELTDRQGNKVTIQEDGIYHSAGENVLFTRDAANGNRITAVTDPAGNQILYGYDEQGRLASVMNRENEVTTMLYENVAFPNYLTSILDPRGVQAIRTEYDDDGRMIKQVDADGNAIEFEHDLANNREIIRDRLGNVTIHEYDDFGNVIRTTDALGGVTTRAYDAQDNEISVTTPEGVTTSRTFDSKRNVTSETDGLGHVTSYSFNDSSQPTTIVDALGQATTFGYNAATGNLTALTDAVGTTTSFGYSGSNLASLTDANGVVTSFSHDSLGREQGMTVKDAAGNVLRSESYTYDDNGNRLTTTTTRTKQDGTVDTLVTSFTYDAENRVRVTTLPDGSTTEVIYNSFGKQQKTIDQLQRETLYEYDDRGNLVKTTYHDNTFSTTTYDLENRSVASTNRMGVTTYFVYDALGRMTATILPDDSMPASVLDSVADILASSALADNPRTVTEYDADGRVVASIDALGNRTEFEYDAAGRRTLVRDALGKETLTTYNAVGSQVSVTDALNRTTSFVYDDANRLVQTVFPDASTTSVSYDSLGRRQSVTDQEGNVTSFEYDDLGRMVAVVDAEGFRTEYDYNERGDLLVQRDALGRETSYLYDKLGRRIGRTLPEGQSESVAYNVLGNMTSRTDFNGHTTTYTYNSRDLLEVVTADTSHPSLALAHAPAKFEYGYDSIGRRISATVKGSSNNVLYQDGWSYDLRGRLSQHSSSNGTLDYSYDANSNLLSAHSNRAGGYDQSYSYDALNRLEKLYQGRDAGRTEIAGYSYNAVGSLANVSYQNGIGHEYFYNSLNRLTGLDVAKNGVAAVQQGYAYTLNKAGHRTKIEEASGRVIDHVFDKLYRLKQESIAGSLDGRNGSIDYVLDAVGNRTSRTASTTSLLELLPDQNFSYTNNDLLSHHSYDANGSTTSSPQADYPVTKDEDGATRAGTNGDIYDFRGKLLRRNRGDGSYVDCHYNADGDRIRKEITDDLGIKVKDDIYLIDRNTHTGYAQVVEEVDVNGLLTARYHYGHDLVAVDRKASAGANVTRDFYSYDGHGSVRAITDEYGDLLEEYDYDAFGIMLAFRQWDAGTGMMEDRDVADYAYLSKNRYLYTGEQYDADLGMYYLRARYTNTQTGRFHSMDSYEGRRGEPLTLHKYLYTHANPVSYTDPSGEFILSNFKYGKIVHDTIGYHFVADAPTRLRYDDQTIKTILATNGSPSNGEPVGARLRPDLVDWDSAEVWEIKPMLSSQGALAQVMQYITLLSLQDRRAVIYTPGISYIPPSIVYVEPHIRAFTWVAAPGVILYYLLDTQELTAWGLAGVTVYSLHEVTKMVTTRSAATRIAI</sequence>
<dbReference type="SUPFAM" id="SSF49899">
    <property type="entry name" value="Concanavalin A-like lectins/glucanases"/>
    <property type="match status" value="4"/>
</dbReference>
<dbReference type="InterPro" id="IPR035986">
    <property type="entry name" value="PKD_dom_sf"/>
</dbReference>
<feature type="compositionally biased region" description="Polar residues" evidence="4">
    <location>
        <begin position="4822"/>
        <end position="4831"/>
    </location>
</feature>
<dbReference type="Proteomes" id="UP000184510">
    <property type="component" value="Unassembled WGS sequence"/>
</dbReference>
<feature type="region of interest" description="Disordered" evidence="4">
    <location>
        <begin position="4820"/>
        <end position="4845"/>
    </location>
</feature>
<evidence type="ECO:0000313" key="8">
    <source>
        <dbReference type="Proteomes" id="UP000184510"/>
    </source>
</evidence>
<dbReference type="STRING" id="1123071.SAMN02745181_2749"/>
<evidence type="ECO:0000256" key="1">
    <source>
        <dbReference type="ARBA" id="ARBA00022729"/>
    </source>
</evidence>
<dbReference type="InterPro" id="IPR010221">
    <property type="entry name" value="VCBS_dom"/>
</dbReference>
<dbReference type="SMART" id="SM00089">
    <property type="entry name" value="PKD"/>
    <property type="match status" value="9"/>
</dbReference>
<dbReference type="Gene3D" id="2.180.10.10">
    <property type="entry name" value="RHS repeat-associated core"/>
    <property type="match status" value="4"/>
</dbReference>
<name>A0A1M6MIN6_9BACT</name>
<dbReference type="Pfam" id="PF22352">
    <property type="entry name" value="K319L-like_PKD"/>
    <property type="match status" value="4"/>
</dbReference>
<dbReference type="Gene3D" id="2.60.120.200">
    <property type="match status" value="4"/>
</dbReference>
<dbReference type="Pfam" id="PF20148">
    <property type="entry name" value="DUF6531"/>
    <property type="match status" value="1"/>
</dbReference>
<dbReference type="NCBIfam" id="NF012211">
    <property type="entry name" value="tand_rpt_95"/>
    <property type="match status" value="8"/>
</dbReference>
<evidence type="ECO:0000256" key="2">
    <source>
        <dbReference type="ARBA" id="ARBA00022737"/>
    </source>
</evidence>
<dbReference type="Gene3D" id="2.60.40.3440">
    <property type="match status" value="7"/>
</dbReference>
<evidence type="ECO:0000313" key="7">
    <source>
        <dbReference type="EMBL" id="SHJ83359.1"/>
    </source>
</evidence>
<dbReference type="PANTHER" id="PTHR32305">
    <property type="match status" value="1"/>
</dbReference>
<dbReference type="Gene3D" id="3.40.50.410">
    <property type="entry name" value="von Willebrand factor, type A domain"/>
    <property type="match status" value="1"/>
</dbReference>
<dbReference type="InterPro" id="IPR036465">
    <property type="entry name" value="vWFA_dom_sf"/>
</dbReference>
<dbReference type="InterPro" id="IPR002035">
    <property type="entry name" value="VWF_A"/>
</dbReference>
<dbReference type="InParanoid" id="A0A1M6MIN6"/>
<evidence type="ECO:0000256" key="3">
    <source>
        <dbReference type="ARBA" id="ARBA00023157"/>
    </source>
</evidence>
<dbReference type="CDD" id="cd00198">
    <property type="entry name" value="vWFA"/>
    <property type="match status" value="1"/>
</dbReference>
<gene>
    <name evidence="7" type="ORF">SAMN02745181_2749</name>
</gene>
<dbReference type="NCBIfam" id="TIGR01643">
    <property type="entry name" value="YD_repeat_2x"/>
    <property type="match status" value="9"/>
</dbReference>
<dbReference type="InterPro" id="IPR013783">
    <property type="entry name" value="Ig-like_fold"/>
</dbReference>
<keyword evidence="2" id="KW-0677">Repeat</keyword>
<evidence type="ECO:0000256" key="5">
    <source>
        <dbReference type="SAM" id="SignalP"/>
    </source>
</evidence>
<dbReference type="NCBIfam" id="TIGR01965">
    <property type="entry name" value="VCBS_repeat"/>
    <property type="match status" value="1"/>
</dbReference>
<dbReference type="InterPro" id="IPR056823">
    <property type="entry name" value="TEN-like_YD-shell"/>
</dbReference>
<evidence type="ECO:0000256" key="4">
    <source>
        <dbReference type="SAM" id="MobiDB-lite"/>
    </source>
</evidence>
<dbReference type="PROSITE" id="PS50234">
    <property type="entry name" value="VWFA"/>
    <property type="match status" value="1"/>
</dbReference>
<dbReference type="InterPro" id="IPR022409">
    <property type="entry name" value="PKD/Chitinase_dom"/>
</dbReference>
<dbReference type="Gene3D" id="2.60.40.2810">
    <property type="match status" value="1"/>
</dbReference>
<dbReference type="SUPFAM" id="SSF53300">
    <property type="entry name" value="vWA-like"/>
    <property type="match status" value="1"/>
</dbReference>
<dbReference type="Pfam" id="PF05593">
    <property type="entry name" value="RHS_repeat"/>
    <property type="match status" value="4"/>
</dbReference>
<feature type="chain" id="PRO_5012455042" evidence="5">
    <location>
        <begin position="18"/>
        <end position="5242"/>
    </location>
</feature>
<feature type="signal peptide" evidence="5">
    <location>
        <begin position="1"/>
        <end position="17"/>
    </location>
</feature>
<dbReference type="InterPro" id="IPR031325">
    <property type="entry name" value="RHS_repeat"/>
</dbReference>
<dbReference type="NCBIfam" id="TIGR03696">
    <property type="entry name" value="Rhs_assc_core"/>
    <property type="match status" value="1"/>
</dbReference>
<keyword evidence="8" id="KW-1185">Reference proteome</keyword>
<proteinExistence type="predicted"/>
<dbReference type="InterPro" id="IPR022385">
    <property type="entry name" value="Rhs_assc_core"/>
</dbReference>
<dbReference type="Pfam" id="PF17963">
    <property type="entry name" value="Big_9"/>
    <property type="match status" value="8"/>
</dbReference>
<dbReference type="InterPro" id="IPR013320">
    <property type="entry name" value="ConA-like_dom_sf"/>
</dbReference>
<accession>A0A1M6MIN6</accession>